<dbReference type="InterPro" id="IPR050317">
    <property type="entry name" value="Plant_Fungal_Acyltransferase"/>
</dbReference>
<keyword evidence="4" id="KW-1185">Reference proteome</keyword>
<sequence length="398" mass="44531">MHEETPKHKLWLSNVDVFASRDHVPTVYLYKPNGDQDFFSIEILKNALSKVLVTFYPLAVARAECTIDGFNDFRPSMAVRQLLVPLVNEPERSCMLALFQLTLFKCGGVCLGCAIHHSVTDGVSAVHFINAWSDIARGLDIISVPPFLDRTVLRARSPPAVSFDHIEYTNDELYSKLKSLDDLGQECEISILTISKDQLNTLKYGFKGERSLSTFKAVGASLVYSVQGLPEEQYTRFYVHADARSRLKPPLPAGYFGNAILRIGSHLRVGDLVLKPFEFGISKLDETIKNLDDEYIHSLMDLLEIHKGDKKKVLGSRSVKMTDFIVASWLALPLYEANFGWGKPWFMGRASMRYVGQAYVMRSGPGNDGGVSIAIAFESANMAPFKEIFYRDLGSQVV</sequence>
<dbReference type="Pfam" id="PF02458">
    <property type="entry name" value="Transferase"/>
    <property type="match status" value="2"/>
</dbReference>
<name>A0AB40BVG0_DIOCR</name>
<gene>
    <name evidence="5" type="primary">LOC120267817</name>
</gene>
<reference evidence="5" key="1">
    <citation type="submission" date="2025-08" db="UniProtKB">
        <authorList>
            <consortium name="RefSeq"/>
        </authorList>
    </citation>
    <scope>IDENTIFICATION</scope>
</reference>
<dbReference type="GO" id="GO:0016747">
    <property type="term" value="F:acyltransferase activity, transferring groups other than amino-acyl groups"/>
    <property type="evidence" value="ECO:0007669"/>
    <property type="project" value="TreeGrafter"/>
</dbReference>
<dbReference type="GeneID" id="120267817"/>
<protein>
    <submittedName>
        <fullName evidence="5">LOW QUALITY PROTEIN: putrescine hydroxycinnamoyltransferase 1-like</fullName>
    </submittedName>
</protein>
<proteinExistence type="inferred from homology"/>
<keyword evidence="3" id="KW-0012">Acyltransferase</keyword>
<evidence type="ECO:0000256" key="2">
    <source>
        <dbReference type="ARBA" id="ARBA00022679"/>
    </source>
</evidence>
<dbReference type="Proteomes" id="UP001515500">
    <property type="component" value="Chromosome 8"/>
</dbReference>
<accession>A0AB40BVG0</accession>
<keyword evidence="2" id="KW-0808">Transferase</keyword>
<evidence type="ECO:0000256" key="3">
    <source>
        <dbReference type="ARBA" id="ARBA00023315"/>
    </source>
</evidence>
<organism evidence="4 5">
    <name type="scientific">Dioscorea cayennensis subsp. rotundata</name>
    <name type="common">White Guinea yam</name>
    <name type="synonym">Dioscorea rotundata</name>
    <dbReference type="NCBI Taxonomy" id="55577"/>
    <lineage>
        <taxon>Eukaryota</taxon>
        <taxon>Viridiplantae</taxon>
        <taxon>Streptophyta</taxon>
        <taxon>Embryophyta</taxon>
        <taxon>Tracheophyta</taxon>
        <taxon>Spermatophyta</taxon>
        <taxon>Magnoliopsida</taxon>
        <taxon>Liliopsida</taxon>
        <taxon>Dioscoreales</taxon>
        <taxon>Dioscoreaceae</taxon>
        <taxon>Dioscorea</taxon>
    </lineage>
</organism>
<evidence type="ECO:0000313" key="5">
    <source>
        <dbReference type="RefSeq" id="XP_039131434.1"/>
    </source>
</evidence>
<comment type="similarity">
    <text evidence="1">Belongs to the plant acyltransferase family.</text>
</comment>
<evidence type="ECO:0000313" key="4">
    <source>
        <dbReference type="Proteomes" id="UP001515500"/>
    </source>
</evidence>
<dbReference type="Gene3D" id="3.30.559.10">
    <property type="entry name" value="Chloramphenicol acetyltransferase-like domain"/>
    <property type="match status" value="3"/>
</dbReference>
<dbReference type="AlphaFoldDB" id="A0AB40BVG0"/>
<dbReference type="PANTHER" id="PTHR31642">
    <property type="entry name" value="TRICHOTHECENE 3-O-ACETYLTRANSFERASE"/>
    <property type="match status" value="1"/>
</dbReference>
<dbReference type="PANTHER" id="PTHR31642:SF138">
    <property type="entry name" value="PUTRESCINE HYDROXYCINNAMOYLTRANSFERASE 1"/>
    <property type="match status" value="1"/>
</dbReference>
<dbReference type="InterPro" id="IPR023213">
    <property type="entry name" value="CAT-like_dom_sf"/>
</dbReference>
<dbReference type="RefSeq" id="XP_039131434.1">
    <property type="nucleotide sequence ID" value="XM_039275500.1"/>
</dbReference>
<evidence type="ECO:0000256" key="1">
    <source>
        <dbReference type="ARBA" id="ARBA00009861"/>
    </source>
</evidence>